<feature type="chain" id="PRO_5043982983" evidence="2">
    <location>
        <begin position="19"/>
        <end position="238"/>
    </location>
</feature>
<gene>
    <name evidence="3" type="ORF">A0U93_06870</name>
</gene>
<evidence type="ECO:0000256" key="2">
    <source>
        <dbReference type="SAM" id="SignalP"/>
    </source>
</evidence>
<sequence length="238" mass="24852">MKRHLAATGVAILLTACASTDSPPSISSAIAGIQNDLANAHVVGVAHPTTWTDTQANLFNDMIRAQQCAQNRSDPIVAVLTGPVSIQLVGSFTHSGNFALATAGLTMPSITVNGDGSRTKSQQLSLPVAFTPLSALPDAELSRALAYEAVMFGLQAGLQDAVVARERSAMLVDRDLLATKIRAAISDFSFQHCPAGPVGPFATLRQGAQPPIPKRTPSSGINLPKPPPDKPRSQDGSR</sequence>
<dbReference type="PROSITE" id="PS51257">
    <property type="entry name" value="PROKAR_LIPOPROTEIN"/>
    <property type="match status" value="1"/>
</dbReference>
<proteinExistence type="predicted"/>
<keyword evidence="2" id="KW-0732">Signal</keyword>
<protein>
    <submittedName>
        <fullName evidence="3">Uncharacterized protein</fullName>
    </submittedName>
</protein>
<feature type="signal peptide" evidence="2">
    <location>
        <begin position="1"/>
        <end position="18"/>
    </location>
</feature>
<evidence type="ECO:0000313" key="3">
    <source>
        <dbReference type="EMBL" id="AQS87698.1"/>
    </source>
</evidence>
<reference evidence="3 4" key="1">
    <citation type="submission" date="2016-03" db="EMBL/GenBank/DDBJ databases">
        <title>Acetic acid bacteria sequencing.</title>
        <authorList>
            <person name="Brandt J."/>
            <person name="Jakob F."/>
            <person name="Vogel R.F."/>
        </authorList>
    </citation>
    <scope>NUCLEOTIDE SEQUENCE [LARGE SCALE GENOMIC DNA]</scope>
    <source>
        <strain evidence="3 4">NBRC 101099</strain>
    </source>
</reference>
<evidence type="ECO:0000313" key="4">
    <source>
        <dbReference type="Proteomes" id="UP000188604"/>
    </source>
</evidence>
<dbReference type="STRING" id="320497.A0U93_06870"/>
<accession>A0A1U9KPJ6</accession>
<dbReference type="Proteomes" id="UP000188604">
    <property type="component" value="Chromosome"/>
</dbReference>
<dbReference type="KEGG" id="nch:A0U93_06870"/>
<dbReference type="AlphaFoldDB" id="A0A1U9KPJ6"/>
<organism evidence="3 4">
    <name type="scientific">Neoasaia chiangmaiensis</name>
    <dbReference type="NCBI Taxonomy" id="320497"/>
    <lineage>
        <taxon>Bacteria</taxon>
        <taxon>Pseudomonadati</taxon>
        <taxon>Pseudomonadota</taxon>
        <taxon>Alphaproteobacteria</taxon>
        <taxon>Acetobacterales</taxon>
        <taxon>Acetobacteraceae</taxon>
        <taxon>Neoasaia</taxon>
    </lineage>
</organism>
<name>A0A1U9KPJ6_9PROT</name>
<evidence type="ECO:0000256" key="1">
    <source>
        <dbReference type="SAM" id="MobiDB-lite"/>
    </source>
</evidence>
<feature type="compositionally biased region" description="Basic and acidic residues" evidence="1">
    <location>
        <begin position="227"/>
        <end position="238"/>
    </location>
</feature>
<keyword evidence="4" id="KW-1185">Reference proteome</keyword>
<dbReference type="RefSeq" id="WP_077806690.1">
    <property type="nucleotide sequence ID" value="NZ_BJXS01000002.1"/>
</dbReference>
<dbReference type="EMBL" id="CP014691">
    <property type="protein sequence ID" value="AQS87698.1"/>
    <property type="molecule type" value="Genomic_DNA"/>
</dbReference>
<feature type="region of interest" description="Disordered" evidence="1">
    <location>
        <begin position="200"/>
        <end position="238"/>
    </location>
</feature>